<organism evidence="2 3">
    <name type="scientific">Candidatus Uhrbacteria bacterium CG10_big_fil_rev_8_21_14_0_10_48_11</name>
    <dbReference type="NCBI Taxonomy" id="1975037"/>
    <lineage>
        <taxon>Bacteria</taxon>
        <taxon>Candidatus Uhriibacteriota</taxon>
    </lineage>
</organism>
<dbReference type="Proteomes" id="UP000231152">
    <property type="component" value="Unassembled WGS sequence"/>
</dbReference>
<feature type="transmembrane region" description="Helical" evidence="1">
    <location>
        <begin position="28"/>
        <end position="45"/>
    </location>
</feature>
<protein>
    <submittedName>
        <fullName evidence="2">Uncharacterized protein</fullName>
    </submittedName>
</protein>
<keyword evidence="1" id="KW-1133">Transmembrane helix</keyword>
<gene>
    <name evidence="2" type="ORF">COV04_02630</name>
</gene>
<comment type="caution">
    <text evidence="2">The sequence shown here is derived from an EMBL/GenBank/DDBJ whole genome shotgun (WGS) entry which is preliminary data.</text>
</comment>
<accession>A0A2M8LEK8</accession>
<dbReference type="EMBL" id="PFET01000009">
    <property type="protein sequence ID" value="PJE75816.1"/>
    <property type="molecule type" value="Genomic_DNA"/>
</dbReference>
<dbReference type="AlphaFoldDB" id="A0A2M8LEK8"/>
<sequence>MKYESDYVAKKSEKIHLKEDTLFSRKNVQPSIVWGAFATFAAFTIEQKIHHGRSLIMVFAVFFLVFFVSVLRYADRI</sequence>
<evidence type="ECO:0000256" key="1">
    <source>
        <dbReference type="SAM" id="Phobius"/>
    </source>
</evidence>
<evidence type="ECO:0000313" key="2">
    <source>
        <dbReference type="EMBL" id="PJE75816.1"/>
    </source>
</evidence>
<evidence type="ECO:0000313" key="3">
    <source>
        <dbReference type="Proteomes" id="UP000231152"/>
    </source>
</evidence>
<proteinExistence type="predicted"/>
<feature type="transmembrane region" description="Helical" evidence="1">
    <location>
        <begin position="54"/>
        <end position="74"/>
    </location>
</feature>
<keyword evidence="1" id="KW-0812">Transmembrane</keyword>
<name>A0A2M8LEK8_9BACT</name>
<reference evidence="2 3" key="1">
    <citation type="submission" date="2017-09" db="EMBL/GenBank/DDBJ databases">
        <title>Depth-based differentiation of microbial function through sediment-hosted aquifers and enrichment of novel symbionts in the deep terrestrial subsurface.</title>
        <authorList>
            <person name="Probst A.J."/>
            <person name="Ladd B."/>
            <person name="Jarett J.K."/>
            <person name="Geller-Mcgrath D.E."/>
            <person name="Sieber C.M."/>
            <person name="Emerson J.B."/>
            <person name="Anantharaman K."/>
            <person name="Thomas B.C."/>
            <person name="Malmstrom R."/>
            <person name="Stieglmeier M."/>
            <person name="Klingl A."/>
            <person name="Woyke T."/>
            <person name="Ryan C.M."/>
            <person name="Banfield J.F."/>
        </authorList>
    </citation>
    <scope>NUCLEOTIDE SEQUENCE [LARGE SCALE GENOMIC DNA]</scope>
    <source>
        <strain evidence="2">CG10_big_fil_rev_8_21_14_0_10_48_11</strain>
    </source>
</reference>
<keyword evidence="1" id="KW-0472">Membrane</keyword>